<organism evidence="4 5">
    <name type="scientific">Microdochium trichocladiopsis</name>
    <dbReference type="NCBI Taxonomy" id="1682393"/>
    <lineage>
        <taxon>Eukaryota</taxon>
        <taxon>Fungi</taxon>
        <taxon>Dikarya</taxon>
        <taxon>Ascomycota</taxon>
        <taxon>Pezizomycotina</taxon>
        <taxon>Sordariomycetes</taxon>
        <taxon>Xylariomycetidae</taxon>
        <taxon>Xylariales</taxon>
        <taxon>Microdochiaceae</taxon>
        <taxon>Microdochium</taxon>
    </lineage>
</organism>
<dbReference type="AlphaFoldDB" id="A0A9P8Y236"/>
<dbReference type="CDD" id="cd05251">
    <property type="entry name" value="NmrA_like_SDR_a"/>
    <property type="match status" value="1"/>
</dbReference>
<dbReference type="InterPro" id="IPR036291">
    <property type="entry name" value="NAD(P)-bd_dom_sf"/>
</dbReference>
<comment type="similarity">
    <text evidence="1">Belongs to the NmrA-type oxidoreductase family.</text>
</comment>
<dbReference type="PANTHER" id="PTHR42748">
    <property type="entry name" value="NITROGEN METABOLITE REPRESSION PROTEIN NMRA FAMILY MEMBER"/>
    <property type="match status" value="1"/>
</dbReference>
<dbReference type="InterPro" id="IPR051164">
    <property type="entry name" value="NmrA-like_oxidored"/>
</dbReference>
<keyword evidence="2" id="KW-0521">NADP</keyword>
<feature type="domain" description="NmrA-like" evidence="3">
    <location>
        <begin position="4"/>
        <end position="309"/>
    </location>
</feature>
<dbReference type="PANTHER" id="PTHR42748:SF31">
    <property type="entry name" value="NMRA-LIKE DOMAIN-CONTAINING PROTEIN-RELATED"/>
    <property type="match status" value="1"/>
</dbReference>
<evidence type="ECO:0000256" key="2">
    <source>
        <dbReference type="ARBA" id="ARBA00022857"/>
    </source>
</evidence>
<dbReference type="OrthoDB" id="300709at2759"/>
<dbReference type="Proteomes" id="UP000756346">
    <property type="component" value="Unassembled WGS sequence"/>
</dbReference>
<dbReference type="EMBL" id="JAGTJQ010000007">
    <property type="protein sequence ID" value="KAH7027706.1"/>
    <property type="molecule type" value="Genomic_DNA"/>
</dbReference>
<comment type="caution">
    <text evidence="4">The sequence shown here is derived from an EMBL/GenBank/DDBJ whole genome shotgun (WGS) entry which is preliminary data.</text>
</comment>
<name>A0A9P8Y236_9PEZI</name>
<dbReference type="Gene3D" id="3.40.50.720">
    <property type="entry name" value="NAD(P)-binding Rossmann-like Domain"/>
    <property type="match status" value="1"/>
</dbReference>
<dbReference type="InterPro" id="IPR008030">
    <property type="entry name" value="NmrA-like"/>
</dbReference>
<dbReference type="SUPFAM" id="SSF51735">
    <property type="entry name" value="NAD(P)-binding Rossmann-fold domains"/>
    <property type="match status" value="1"/>
</dbReference>
<evidence type="ECO:0000259" key="3">
    <source>
        <dbReference type="Pfam" id="PF05368"/>
    </source>
</evidence>
<evidence type="ECO:0000313" key="5">
    <source>
        <dbReference type="Proteomes" id="UP000756346"/>
    </source>
</evidence>
<keyword evidence="5" id="KW-1185">Reference proteome</keyword>
<evidence type="ECO:0000313" key="4">
    <source>
        <dbReference type="EMBL" id="KAH7027706.1"/>
    </source>
</evidence>
<dbReference type="Gene3D" id="3.90.25.10">
    <property type="entry name" value="UDP-galactose 4-epimerase, domain 1"/>
    <property type="match status" value="1"/>
</dbReference>
<evidence type="ECO:0000256" key="1">
    <source>
        <dbReference type="ARBA" id="ARBA00006328"/>
    </source>
</evidence>
<gene>
    <name evidence="4" type="ORF">B0I36DRAFT_292376</name>
</gene>
<reference evidence="4" key="1">
    <citation type="journal article" date="2021" name="Nat. Commun.">
        <title>Genetic determinants of endophytism in the Arabidopsis root mycobiome.</title>
        <authorList>
            <person name="Mesny F."/>
            <person name="Miyauchi S."/>
            <person name="Thiergart T."/>
            <person name="Pickel B."/>
            <person name="Atanasova L."/>
            <person name="Karlsson M."/>
            <person name="Huettel B."/>
            <person name="Barry K.W."/>
            <person name="Haridas S."/>
            <person name="Chen C."/>
            <person name="Bauer D."/>
            <person name="Andreopoulos W."/>
            <person name="Pangilinan J."/>
            <person name="LaButti K."/>
            <person name="Riley R."/>
            <person name="Lipzen A."/>
            <person name="Clum A."/>
            <person name="Drula E."/>
            <person name="Henrissat B."/>
            <person name="Kohler A."/>
            <person name="Grigoriev I.V."/>
            <person name="Martin F.M."/>
            <person name="Hacquard S."/>
        </authorList>
    </citation>
    <scope>NUCLEOTIDE SEQUENCE</scope>
    <source>
        <strain evidence="4">MPI-CAGE-CH-0230</strain>
    </source>
</reference>
<sequence>MASKKILTIFGATGAQGGGIISTFLHDAKLKNEWALRGVTRDVSKDSAKKLASQGVEVVAADLNDKASLVKAMKDSYAVFAVTNYWEKADADLEIKQGKDLADAAKETGVQHYIWSTLYNVSERSNGKLPHVYHFDTKAKVADYVRQLGIPATFFMPGFYVSNIPGGMFRQAPPDNNWRFALPVKGDSQIPYYAPKEDTGKYIKAIVNNRDKLLGKNFLAATAYTTPFEMVETFKKLFPEAGATAQYVELPGDVYKGLIKQNMSAPDFIAEELYENMRLLEEFGYYFGEDLKPSLDLVDEPLTTWEEYAKKAPAFKDLK</sequence>
<dbReference type="RefSeq" id="XP_046010505.1">
    <property type="nucleotide sequence ID" value="XM_046151771.1"/>
</dbReference>
<dbReference type="Pfam" id="PF05368">
    <property type="entry name" value="NmrA"/>
    <property type="match status" value="1"/>
</dbReference>
<proteinExistence type="inferred from homology"/>
<accession>A0A9P8Y236</accession>
<protein>
    <submittedName>
        <fullName evidence="4">NmrA-like family protein</fullName>
    </submittedName>
</protein>
<dbReference type="GeneID" id="70181317"/>
<dbReference type="GO" id="GO:0005634">
    <property type="term" value="C:nucleus"/>
    <property type="evidence" value="ECO:0007669"/>
    <property type="project" value="TreeGrafter"/>
</dbReference>